<evidence type="ECO:0000256" key="2">
    <source>
        <dbReference type="ARBA" id="ARBA00022737"/>
    </source>
</evidence>
<dbReference type="PROSITE" id="PS50102">
    <property type="entry name" value="RRM"/>
    <property type="match status" value="1"/>
</dbReference>
<dbReference type="InterPro" id="IPR051945">
    <property type="entry name" value="RRM_MRD1_RNA_proc_ribogen"/>
</dbReference>
<evidence type="ECO:0000313" key="9">
    <source>
        <dbReference type="Proteomes" id="UP001567538"/>
    </source>
</evidence>
<sequence>MSKLHSPNFRVSETRLIVYNVPKTKNERDLKKLFMNAVISRATKQKPLIRQIKILKDSKVRKEGEKSRPRGVAFLEFTEHQHALVALRGLNNNPDIFDPEHRPIVEFALDNVQKLKLRAEKIQAQQLQGPQYARGNFQQIDHLGRGGSIANLNSRIRKSRDGDISMRTYDNKRGELVSKGMVAEEGSNKWQKGPRKVAKSRVSLPKKKSSMQVSDQGNGKESGGQELKQSNTVSKKEGRDGGMPRKRMPRELLEQSTEGDGGERNRKRRKRSELIGSDVTDKLDKLIEQYRTKFTGSSSTQSGSKKQGTKSRKRWFQS</sequence>
<protein>
    <submittedName>
        <fullName evidence="8">RNA-binding protein 28-like isoform X3</fullName>
    </submittedName>
</protein>
<dbReference type="Gene3D" id="3.30.70.330">
    <property type="match status" value="1"/>
</dbReference>
<name>A0ABD1GJD8_SALDI</name>
<reference evidence="8 9" key="1">
    <citation type="submission" date="2024-06" db="EMBL/GenBank/DDBJ databases">
        <title>A chromosome level genome sequence of Diviner's sage (Salvia divinorum).</title>
        <authorList>
            <person name="Ford S.A."/>
            <person name="Ro D.-K."/>
            <person name="Ness R.W."/>
            <person name="Phillips M.A."/>
        </authorList>
    </citation>
    <scope>NUCLEOTIDE SEQUENCE [LARGE SCALE GENOMIC DNA]</scope>
    <source>
        <strain evidence="8">SAF-2024a</strain>
        <tissue evidence="8">Leaf</tissue>
    </source>
</reference>
<evidence type="ECO:0000313" key="8">
    <source>
        <dbReference type="EMBL" id="KAL1544228.1"/>
    </source>
</evidence>
<dbReference type="GO" id="GO:0005634">
    <property type="term" value="C:nucleus"/>
    <property type="evidence" value="ECO:0007669"/>
    <property type="project" value="UniProtKB-SubCell"/>
</dbReference>
<feature type="compositionally biased region" description="Basic and acidic residues" evidence="6">
    <location>
        <begin position="279"/>
        <end position="291"/>
    </location>
</feature>
<feature type="domain" description="RRM" evidence="7">
    <location>
        <begin position="14"/>
        <end position="92"/>
    </location>
</feature>
<feature type="compositionally biased region" description="Low complexity" evidence="6">
    <location>
        <begin position="295"/>
        <end position="306"/>
    </location>
</feature>
<keyword evidence="2" id="KW-0677">Repeat</keyword>
<feature type="compositionally biased region" description="Basic residues" evidence="6">
    <location>
        <begin position="307"/>
        <end position="318"/>
    </location>
</feature>
<dbReference type="CDD" id="cd12416">
    <property type="entry name" value="RRM4_RBM28_like"/>
    <property type="match status" value="1"/>
</dbReference>
<dbReference type="InterPro" id="IPR012677">
    <property type="entry name" value="Nucleotide-bd_a/b_plait_sf"/>
</dbReference>
<evidence type="ECO:0000256" key="4">
    <source>
        <dbReference type="ARBA" id="ARBA00023242"/>
    </source>
</evidence>
<dbReference type="AlphaFoldDB" id="A0ABD1GJD8"/>
<evidence type="ECO:0000259" key="7">
    <source>
        <dbReference type="PROSITE" id="PS50102"/>
    </source>
</evidence>
<dbReference type="InterPro" id="IPR000504">
    <property type="entry name" value="RRM_dom"/>
</dbReference>
<dbReference type="Proteomes" id="UP001567538">
    <property type="component" value="Unassembled WGS sequence"/>
</dbReference>
<organism evidence="8 9">
    <name type="scientific">Salvia divinorum</name>
    <name type="common">Maria pastora</name>
    <name type="synonym">Diviner's sage</name>
    <dbReference type="NCBI Taxonomy" id="28513"/>
    <lineage>
        <taxon>Eukaryota</taxon>
        <taxon>Viridiplantae</taxon>
        <taxon>Streptophyta</taxon>
        <taxon>Embryophyta</taxon>
        <taxon>Tracheophyta</taxon>
        <taxon>Spermatophyta</taxon>
        <taxon>Magnoliopsida</taxon>
        <taxon>eudicotyledons</taxon>
        <taxon>Gunneridae</taxon>
        <taxon>Pentapetalae</taxon>
        <taxon>asterids</taxon>
        <taxon>lamiids</taxon>
        <taxon>Lamiales</taxon>
        <taxon>Lamiaceae</taxon>
        <taxon>Nepetoideae</taxon>
        <taxon>Mentheae</taxon>
        <taxon>Salviinae</taxon>
        <taxon>Salvia</taxon>
        <taxon>Salvia subgen. Calosphace</taxon>
    </lineage>
</organism>
<dbReference type="InterPro" id="IPR035979">
    <property type="entry name" value="RBD_domain_sf"/>
</dbReference>
<evidence type="ECO:0000256" key="5">
    <source>
        <dbReference type="PROSITE-ProRule" id="PRU00176"/>
    </source>
</evidence>
<accession>A0ABD1GJD8</accession>
<evidence type="ECO:0000256" key="6">
    <source>
        <dbReference type="SAM" id="MobiDB-lite"/>
    </source>
</evidence>
<feature type="compositionally biased region" description="Basic residues" evidence="6">
    <location>
        <begin position="192"/>
        <end position="209"/>
    </location>
</feature>
<dbReference type="EMBL" id="JBEAFC010000008">
    <property type="protein sequence ID" value="KAL1544228.1"/>
    <property type="molecule type" value="Genomic_DNA"/>
</dbReference>
<dbReference type="PANTHER" id="PTHR48039:SF5">
    <property type="entry name" value="RNA-BINDING PROTEIN 28"/>
    <property type="match status" value="1"/>
</dbReference>
<proteinExistence type="predicted"/>
<dbReference type="FunFam" id="3.30.70.330:FF:000182">
    <property type="entry name" value="RNA-binding motif protein 28"/>
    <property type="match status" value="1"/>
</dbReference>
<evidence type="ECO:0000256" key="1">
    <source>
        <dbReference type="ARBA" id="ARBA00004123"/>
    </source>
</evidence>
<dbReference type="PANTHER" id="PTHR48039">
    <property type="entry name" value="RNA-BINDING MOTIF PROTEIN 14B"/>
    <property type="match status" value="1"/>
</dbReference>
<comment type="caution">
    <text evidence="8">The sequence shown here is derived from an EMBL/GenBank/DDBJ whole genome shotgun (WGS) entry which is preliminary data.</text>
</comment>
<gene>
    <name evidence="8" type="ORF">AAHA92_21105</name>
</gene>
<evidence type="ECO:0000256" key="3">
    <source>
        <dbReference type="ARBA" id="ARBA00022884"/>
    </source>
</evidence>
<dbReference type="SUPFAM" id="SSF54928">
    <property type="entry name" value="RNA-binding domain, RBD"/>
    <property type="match status" value="1"/>
</dbReference>
<keyword evidence="4" id="KW-0539">Nucleus</keyword>
<keyword evidence="9" id="KW-1185">Reference proteome</keyword>
<keyword evidence="3 5" id="KW-0694">RNA-binding</keyword>
<feature type="compositionally biased region" description="Polar residues" evidence="6">
    <location>
        <begin position="210"/>
        <end position="219"/>
    </location>
</feature>
<comment type="subcellular location">
    <subcellularLocation>
        <location evidence="1">Nucleus</location>
    </subcellularLocation>
</comment>
<feature type="region of interest" description="Disordered" evidence="6">
    <location>
        <begin position="180"/>
        <end position="318"/>
    </location>
</feature>
<dbReference type="SMART" id="SM00360">
    <property type="entry name" value="RRM"/>
    <property type="match status" value="1"/>
</dbReference>
<feature type="compositionally biased region" description="Basic and acidic residues" evidence="6">
    <location>
        <begin position="234"/>
        <end position="253"/>
    </location>
</feature>
<dbReference type="GO" id="GO:0003723">
    <property type="term" value="F:RNA binding"/>
    <property type="evidence" value="ECO:0007669"/>
    <property type="project" value="UniProtKB-UniRule"/>
</dbReference>